<evidence type="ECO:0000256" key="6">
    <source>
        <dbReference type="ARBA" id="ARBA00023237"/>
    </source>
</evidence>
<dbReference type="HAMAP" id="MF_00415">
    <property type="entry name" value="FlgH"/>
    <property type="match status" value="1"/>
</dbReference>
<evidence type="ECO:0000313" key="10">
    <source>
        <dbReference type="EMBL" id="KXF76022.1"/>
    </source>
</evidence>
<name>A0A135HS56_9HYPH</name>
<dbReference type="STRING" id="1494590.ATN84_13930"/>
<feature type="signal peptide" evidence="9">
    <location>
        <begin position="1"/>
        <end position="23"/>
    </location>
</feature>
<dbReference type="PROSITE" id="PS51257">
    <property type="entry name" value="PROKAR_LIPOPROTEIN"/>
    <property type="match status" value="1"/>
</dbReference>
<comment type="function">
    <text evidence="1 7">Assembles around the rod to form the L-ring and probably protects the motor/basal body from shearing forces during rotation.</text>
</comment>
<dbReference type="Proteomes" id="UP000070107">
    <property type="component" value="Unassembled WGS sequence"/>
</dbReference>
<protein>
    <recommendedName>
        <fullName evidence="7">Flagellar L-ring protein</fullName>
    </recommendedName>
    <alternativeName>
        <fullName evidence="7">Basal body L-ring protein</fullName>
    </alternativeName>
</protein>
<dbReference type="EMBL" id="LNTU01000034">
    <property type="protein sequence ID" value="KXF76022.1"/>
    <property type="molecule type" value="Genomic_DNA"/>
</dbReference>
<dbReference type="PRINTS" id="PR01008">
    <property type="entry name" value="FLGLRINGFLGH"/>
</dbReference>
<dbReference type="InterPro" id="IPR000527">
    <property type="entry name" value="Flag_Lring"/>
</dbReference>
<dbReference type="OrthoDB" id="9789227at2"/>
<comment type="caution">
    <text evidence="10">The sequence shown here is derived from an EMBL/GenBank/DDBJ whole genome shotgun (WGS) entry which is preliminary data.</text>
</comment>
<accession>A0A135HS56</accession>
<evidence type="ECO:0000256" key="1">
    <source>
        <dbReference type="ARBA" id="ARBA00002591"/>
    </source>
</evidence>
<dbReference type="GO" id="GO:0009427">
    <property type="term" value="C:bacterial-type flagellum basal body, distal rod, L ring"/>
    <property type="evidence" value="ECO:0007669"/>
    <property type="project" value="InterPro"/>
</dbReference>
<organism evidence="10 11">
    <name type="scientific">Paramesorhizobium deserti</name>
    <dbReference type="NCBI Taxonomy" id="1494590"/>
    <lineage>
        <taxon>Bacteria</taxon>
        <taxon>Pseudomonadati</taxon>
        <taxon>Pseudomonadota</taxon>
        <taxon>Alphaproteobacteria</taxon>
        <taxon>Hyphomicrobiales</taxon>
        <taxon>Phyllobacteriaceae</taxon>
        <taxon>Paramesorhizobium</taxon>
    </lineage>
</organism>
<evidence type="ECO:0000256" key="7">
    <source>
        <dbReference type="HAMAP-Rule" id="MF_00415"/>
    </source>
</evidence>
<dbReference type="GO" id="GO:0009279">
    <property type="term" value="C:cell outer membrane"/>
    <property type="evidence" value="ECO:0007669"/>
    <property type="project" value="UniProtKB-SubCell"/>
</dbReference>
<evidence type="ECO:0000256" key="9">
    <source>
        <dbReference type="SAM" id="SignalP"/>
    </source>
</evidence>
<keyword evidence="11" id="KW-1185">Reference proteome</keyword>
<keyword evidence="10" id="KW-0282">Flagellum</keyword>
<feature type="chain" id="PRO_5008865516" description="Flagellar L-ring protein" evidence="9">
    <location>
        <begin position="24"/>
        <end position="240"/>
    </location>
</feature>
<dbReference type="PANTHER" id="PTHR34933">
    <property type="entry name" value="FLAGELLAR L-RING PROTEIN"/>
    <property type="match status" value="1"/>
</dbReference>
<comment type="subcellular location">
    <subcellularLocation>
        <location evidence="7">Cell outer membrane</location>
        <topology evidence="7">Lipid-anchor</topology>
    </subcellularLocation>
    <subcellularLocation>
        <location evidence="7">Bacterial flagellum basal body</location>
    </subcellularLocation>
</comment>
<evidence type="ECO:0000256" key="8">
    <source>
        <dbReference type="SAM" id="MobiDB-lite"/>
    </source>
</evidence>
<keyword evidence="5 7" id="KW-0975">Bacterial flagellum</keyword>
<keyword evidence="7" id="KW-0449">Lipoprotein</keyword>
<comment type="similarity">
    <text evidence="2 7">Belongs to the FlgH family.</text>
</comment>
<dbReference type="RefSeq" id="WP_068882764.1">
    <property type="nucleotide sequence ID" value="NZ_LNTU01000034.1"/>
</dbReference>
<dbReference type="AlphaFoldDB" id="A0A135HS56"/>
<dbReference type="NCBIfam" id="NF001305">
    <property type="entry name" value="PRK00249.1-5"/>
    <property type="match status" value="1"/>
</dbReference>
<evidence type="ECO:0000256" key="4">
    <source>
        <dbReference type="ARBA" id="ARBA00023136"/>
    </source>
</evidence>
<dbReference type="GO" id="GO:0003774">
    <property type="term" value="F:cytoskeletal motor activity"/>
    <property type="evidence" value="ECO:0007669"/>
    <property type="project" value="InterPro"/>
</dbReference>
<comment type="subunit">
    <text evidence="7">The basal body constitutes a major portion of the flagellar organelle and consists of four rings (L,P,S, and M) mounted on a central rod.</text>
</comment>
<dbReference type="GO" id="GO:0071973">
    <property type="term" value="P:bacterial-type flagellum-dependent cell motility"/>
    <property type="evidence" value="ECO:0007669"/>
    <property type="project" value="InterPro"/>
</dbReference>
<evidence type="ECO:0000256" key="5">
    <source>
        <dbReference type="ARBA" id="ARBA00023143"/>
    </source>
</evidence>
<keyword evidence="4 7" id="KW-0472">Membrane</keyword>
<evidence type="ECO:0000256" key="2">
    <source>
        <dbReference type="ARBA" id="ARBA00006929"/>
    </source>
</evidence>
<keyword evidence="3 7" id="KW-0732">Signal</keyword>
<keyword evidence="6 7" id="KW-0998">Cell outer membrane</keyword>
<sequence length="240" mass="25882">MNRILNRAAFFAAISVLGLSGCASPIQEVNRTPDLSPVRTDIGTSYGTGDTSQFPGRPENRKYSLWDKRSTSFFRDPRASSSGDVLTVIISINDKANLDNKSGRQRVSSALYGLGGEYSTSGGSAGDFSGSLKTNSDSRSTGQGVVERKEEIRLSIAAIVTDILPNGNLVISGSQEVRVNNELRVLNVAGVVRPRDISGYNTISYEKIAEARISYGGRGRISEIQQPPYGQQILDQVSPF</sequence>
<dbReference type="PANTHER" id="PTHR34933:SF1">
    <property type="entry name" value="FLAGELLAR L-RING PROTEIN"/>
    <property type="match status" value="1"/>
</dbReference>
<keyword evidence="10" id="KW-0969">Cilium</keyword>
<gene>
    <name evidence="7" type="primary">flgH</name>
    <name evidence="10" type="ORF">ATN84_13930</name>
</gene>
<evidence type="ECO:0000256" key="3">
    <source>
        <dbReference type="ARBA" id="ARBA00022729"/>
    </source>
</evidence>
<reference evidence="10 11" key="1">
    <citation type="submission" date="2015-11" db="EMBL/GenBank/DDBJ databases">
        <title>Draft genome sequence of Paramesorhizobium deserti A-3-E, a strain highly resistant to diverse beta-lactam antibiotics.</title>
        <authorList>
            <person name="Lv R."/>
            <person name="Yang X."/>
            <person name="Fang N."/>
            <person name="Guo J."/>
            <person name="Luo X."/>
            <person name="Peng F."/>
            <person name="Yang R."/>
            <person name="Cui Y."/>
            <person name="Fang C."/>
            <person name="Song Y."/>
        </authorList>
    </citation>
    <scope>NUCLEOTIDE SEQUENCE [LARGE SCALE GENOMIC DNA]</scope>
    <source>
        <strain evidence="10 11">A-3-E</strain>
    </source>
</reference>
<dbReference type="Pfam" id="PF02107">
    <property type="entry name" value="FlgH"/>
    <property type="match status" value="1"/>
</dbReference>
<proteinExistence type="inferred from homology"/>
<evidence type="ECO:0000313" key="11">
    <source>
        <dbReference type="Proteomes" id="UP000070107"/>
    </source>
</evidence>
<feature type="region of interest" description="Disordered" evidence="8">
    <location>
        <begin position="28"/>
        <end position="60"/>
    </location>
</feature>
<feature type="compositionally biased region" description="Polar residues" evidence="8">
    <location>
        <begin position="42"/>
        <end position="54"/>
    </location>
</feature>
<keyword evidence="10" id="KW-0966">Cell projection</keyword>